<organism evidence="4 5">
    <name type="scientific">Roseiconus nitratireducens</name>
    <dbReference type="NCBI Taxonomy" id="2605748"/>
    <lineage>
        <taxon>Bacteria</taxon>
        <taxon>Pseudomonadati</taxon>
        <taxon>Planctomycetota</taxon>
        <taxon>Planctomycetia</taxon>
        <taxon>Pirellulales</taxon>
        <taxon>Pirellulaceae</taxon>
        <taxon>Roseiconus</taxon>
    </lineage>
</organism>
<dbReference type="GO" id="GO:0004407">
    <property type="term" value="F:histone deacetylase activity"/>
    <property type="evidence" value="ECO:0007669"/>
    <property type="project" value="InterPro"/>
</dbReference>
<evidence type="ECO:0000313" key="5">
    <source>
        <dbReference type="Proteomes" id="UP000324479"/>
    </source>
</evidence>
<evidence type="ECO:0000256" key="2">
    <source>
        <dbReference type="ARBA" id="ARBA00022801"/>
    </source>
</evidence>
<dbReference type="Pfam" id="PF00850">
    <property type="entry name" value="Hist_deacetyl"/>
    <property type="match status" value="1"/>
</dbReference>
<evidence type="ECO:0000259" key="3">
    <source>
        <dbReference type="Pfam" id="PF00850"/>
    </source>
</evidence>
<dbReference type="InterPro" id="IPR000286">
    <property type="entry name" value="HDACs"/>
</dbReference>
<proteinExistence type="inferred from homology"/>
<dbReference type="PRINTS" id="PR01270">
    <property type="entry name" value="HDASUPER"/>
</dbReference>
<dbReference type="AlphaFoldDB" id="A0A5M6DH43"/>
<dbReference type="SUPFAM" id="SSF52768">
    <property type="entry name" value="Arginase/deacetylase"/>
    <property type="match status" value="1"/>
</dbReference>
<comment type="similarity">
    <text evidence="1">Belongs to the histone deacetylase family.</text>
</comment>
<protein>
    <submittedName>
        <fullName evidence="4">Histone deacetylase</fullName>
    </submittedName>
</protein>
<dbReference type="Proteomes" id="UP000324479">
    <property type="component" value="Unassembled WGS sequence"/>
</dbReference>
<evidence type="ECO:0000256" key="1">
    <source>
        <dbReference type="ARBA" id="ARBA00005947"/>
    </source>
</evidence>
<sequence length="308" mass="33940">MRLYYTDHFELPLPANHRFPMDKYRRLRRRIATSEAHRGDPLLVPPAATDQQLLHCHDREYLDKVIAGTLTTAEIRRIGFPWSTKMVERSRRSTGATIAAARGALADGIAANLAGGTHHAFANAGEGYCVFNDAAVAIRTLQDEGLIERACVIDLDVHQGNGTAAILAGDASAFTLSMHGAKNFPLRKVPSDLDVPLQDGTDDATYDRKLREALERLDREIIKSGKFDLAIYLAGADPYEGDRLGRMRLSKTGLRERDATVLRWCRQRELPVAVAMSGGYAPEIDDIVEIHAATLGIASEMSRPRHSA</sequence>
<reference evidence="4 5" key="1">
    <citation type="submission" date="2019-08" db="EMBL/GenBank/DDBJ databases">
        <authorList>
            <person name="Dhanesh K."/>
            <person name="Kumar G."/>
            <person name="Sasikala C."/>
            <person name="Venkata Ramana C."/>
        </authorList>
    </citation>
    <scope>NUCLEOTIDE SEQUENCE [LARGE SCALE GENOMIC DNA]</scope>
    <source>
        <strain evidence="4 5">JC645</strain>
    </source>
</reference>
<feature type="domain" description="Histone deacetylase" evidence="3">
    <location>
        <begin position="19"/>
        <end position="285"/>
    </location>
</feature>
<dbReference type="GO" id="GO:0016787">
    <property type="term" value="F:hydrolase activity"/>
    <property type="evidence" value="ECO:0007669"/>
    <property type="project" value="UniProtKB-KW"/>
</dbReference>
<evidence type="ECO:0000313" key="4">
    <source>
        <dbReference type="EMBL" id="KAA5545590.1"/>
    </source>
</evidence>
<dbReference type="GO" id="GO:0040029">
    <property type="term" value="P:epigenetic regulation of gene expression"/>
    <property type="evidence" value="ECO:0007669"/>
    <property type="project" value="TreeGrafter"/>
</dbReference>
<keyword evidence="2" id="KW-0378">Hydrolase</keyword>
<dbReference type="Gene3D" id="3.40.800.20">
    <property type="entry name" value="Histone deacetylase domain"/>
    <property type="match status" value="1"/>
</dbReference>
<dbReference type="InterPro" id="IPR044150">
    <property type="entry name" value="HDAC_classIV"/>
</dbReference>
<dbReference type="InterPro" id="IPR023801">
    <property type="entry name" value="His_deacetylse_dom"/>
</dbReference>
<name>A0A5M6DH43_9BACT</name>
<gene>
    <name evidence="4" type="ORF">FYK55_06645</name>
</gene>
<accession>A0A5M6DH43</accession>
<dbReference type="PANTHER" id="PTHR10625">
    <property type="entry name" value="HISTONE DEACETYLASE HDAC1-RELATED"/>
    <property type="match status" value="1"/>
</dbReference>
<dbReference type="EMBL" id="VWOX01000003">
    <property type="protein sequence ID" value="KAA5545590.1"/>
    <property type="molecule type" value="Genomic_DNA"/>
</dbReference>
<dbReference type="InterPro" id="IPR037138">
    <property type="entry name" value="His_deacetylse_dom_sf"/>
</dbReference>
<dbReference type="InterPro" id="IPR023696">
    <property type="entry name" value="Ureohydrolase_dom_sf"/>
</dbReference>
<comment type="caution">
    <text evidence="4">The sequence shown here is derived from an EMBL/GenBank/DDBJ whole genome shotgun (WGS) entry which is preliminary data.</text>
</comment>
<dbReference type="PANTHER" id="PTHR10625:SF19">
    <property type="entry name" value="HISTONE DEACETYLASE 12"/>
    <property type="match status" value="1"/>
</dbReference>
<keyword evidence="5" id="KW-1185">Reference proteome</keyword>
<dbReference type="CDD" id="cd09993">
    <property type="entry name" value="HDAC_classIV"/>
    <property type="match status" value="1"/>
</dbReference>